<proteinExistence type="predicted"/>
<dbReference type="Pfam" id="PF02810">
    <property type="entry name" value="SEC-C"/>
    <property type="match status" value="1"/>
</dbReference>
<reference evidence="1 2" key="1">
    <citation type="submission" date="2014-07" db="EMBL/GenBank/DDBJ databases">
        <title>Draft genome of Clostridium sulfidigenes 113A isolated from sediments associated with methane hydrate from Krishna Godavari basin.</title>
        <authorList>
            <person name="Honkalas V.S."/>
            <person name="Dabir A.P."/>
            <person name="Arora P."/>
            <person name="Dhakephalkar P.K."/>
        </authorList>
    </citation>
    <scope>NUCLEOTIDE SEQUENCE [LARGE SCALE GENOMIC DNA]</scope>
    <source>
        <strain evidence="1 2">113A</strain>
    </source>
</reference>
<gene>
    <name evidence="1" type="ORF">IO99_11945</name>
</gene>
<sequence>MKEKSYFCEKKVTDETTNETNILEHEANDLKNEKYLEDVDTEIAGLVDEIILKRIQRTAKSALKRECSKDLKELLKVETKDTLKEIMNELNIEYKSADKKDDLIDKIAINYEDAILKVLKYVDSDCYISLQKVLKNNGIIPISGHMDESENSIFMQEMGMLYIAESDDKLYLCAPEQFLKVIPQIDKKSIEKNDEIIKLFRGMLYYYGGISAKEFMERLPEDVKIDLPLEEVEKILAMGEKTCAEYIYEDSFGLNGFLCDIQELEALKLQGLTDDYKQLTKTELLKASRRDYIGDKNNYKKFIKVIKDNYDIPGDGIEQLLEFTYETYQLEGKEELIKKALDHLSVPEFLESEIINAIDDVCRKIPAWKYNGYTEAEKNNSNRVNIEKVRVGRNDPCPCGSGKKYKKCCESKGL</sequence>
<dbReference type="AlphaFoldDB" id="A0A084JA63"/>
<evidence type="ECO:0000313" key="2">
    <source>
        <dbReference type="Proteomes" id="UP000028542"/>
    </source>
</evidence>
<comment type="caution">
    <text evidence="1">The sequence shown here is derived from an EMBL/GenBank/DDBJ whole genome shotgun (WGS) entry which is preliminary data.</text>
</comment>
<dbReference type="EMBL" id="JPMD01000028">
    <property type="protein sequence ID" value="KEZ85847.1"/>
    <property type="molecule type" value="Genomic_DNA"/>
</dbReference>
<accession>A0A084JA63</accession>
<name>A0A084JA63_9CLOT</name>
<evidence type="ECO:0008006" key="3">
    <source>
        <dbReference type="Google" id="ProtNLM"/>
    </source>
</evidence>
<dbReference type="RefSeq" id="WP_035133520.1">
    <property type="nucleotide sequence ID" value="NZ_JPMD01000028.1"/>
</dbReference>
<dbReference type="Proteomes" id="UP000028542">
    <property type="component" value="Unassembled WGS sequence"/>
</dbReference>
<organism evidence="1 2">
    <name type="scientific">Clostridium sulfidigenes</name>
    <dbReference type="NCBI Taxonomy" id="318464"/>
    <lineage>
        <taxon>Bacteria</taxon>
        <taxon>Bacillati</taxon>
        <taxon>Bacillota</taxon>
        <taxon>Clostridia</taxon>
        <taxon>Eubacteriales</taxon>
        <taxon>Clostridiaceae</taxon>
        <taxon>Clostridium</taxon>
    </lineage>
</organism>
<evidence type="ECO:0000313" key="1">
    <source>
        <dbReference type="EMBL" id="KEZ85847.1"/>
    </source>
</evidence>
<dbReference type="Gene3D" id="3.10.450.50">
    <property type="match status" value="1"/>
</dbReference>
<dbReference type="eggNOG" id="COG3012">
    <property type="taxonomic scope" value="Bacteria"/>
</dbReference>
<dbReference type="InterPro" id="IPR004027">
    <property type="entry name" value="SEC_C_motif"/>
</dbReference>
<dbReference type="STRING" id="318464.IO99_11945"/>
<protein>
    <recommendedName>
        <fullName evidence="3">Zinc chelation protein SecC</fullName>
    </recommendedName>
</protein>
<keyword evidence="2" id="KW-1185">Reference proteome</keyword>
<dbReference type="SUPFAM" id="SSF103642">
    <property type="entry name" value="Sec-C motif"/>
    <property type="match status" value="1"/>
</dbReference>